<dbReference type="OrthoDB" id="937857at2"/>
<dbReference type="AlphaFoldDB" id="A0A1G7EEL9"/>
<keyword evidence="2" id="KW-1185">Reference proteome</keyword>
<dbReference type="RefSeq" id="WP_090149060.1">
    <property type="nucleotide sequence ID" value="NZ_FNAN01000006.1"/>
</dbReference>
<evidence type="ECO:0000313" key="1">
    <source>
        <dbReference type="EMBL" id="SDE62104.1"/>
    </source>
</evidence>
<reference evidence="2" key="1">
    <citation type="submission" date="2016-10" db="EMBL/GenBank/DDBJ databases">
        <authorList>
            <person name="Varghese N."/>
            <person name="Submissions S."/>
        </authorList>
    </citation>
    <scope>NUCLEOTIDE SEQUENCE [LARGE SCALE GENOMIC DNA]</scope>
    <source>
        <strain evidence="2">DSM 25329</strain>
    </source>
</reference>
<dbReference type="EMBL" id="FNAN01000006">
    <property type="protein sequence ID" value="SDE62104.1"/>
    <property type="molecule type" value="Genomic_DNA"/>
</dbReference>
<protein>
    <recommendedName>
        <fullName evidence="3">Cellulose biosynthesis protein BcsQ</fullName>
    </recommendedName>
</protein>
<evidence type="ECO:0008006" key="3">
    <source>
        <dbReference type="Google" id="ProtNLM"/>
    </source>
</evidence>
<organism evidence="1 2">
    <name type="scientific">Dyadobacter soli</name>
    <dbReference type="NCBI Taxonomy" id="659014"/>
    <lineage>
        <taxon>Bacteria</taxon>
        <taxon>Pseudomonadati</taxon>
        <taxon>Bacteroidota</taxon>
        <taxon>Cytophagia</taxon>
        <taxon>Cytophagales</taxon>
        <taxon>Spirosomataceae</taxon>
        <taxon>Dyadobacter</taxon>
    </lineage>
</organism>
<accession>A0A1G7EEL9</accession>
<proteinExistence type="predicted"/>
<dbReference type="Proteomes" id="UP000198748">
    <property type="component" value="Unassembled WGS sequence"/>
</dbReference>
<gene>
    <name evidence="1" type="ORF">SAMN04487996_10643</name>
</gene>
<name>A0A1G7EEL9_9BACT</name>
<sequence length="232" mass="26505">MKRKFHFILQAKGGVGKSLYTYLMALSETDGSSLFVDVDSSTKTSSRQLLFLGQDRLESVSLIDKRDVLVRDLFVGYLESLIDCPFEQIYMDFGAPESEQFPALISRDLDFKAWCDELGFEVTFHIVMAAGGAYLACAEYLRKMFEVLDGQFEIVAWENMYTFKQYPTLSNELAEKCLATGIKHRQFGDFDANSLLGIQILDGIRNGYSLEQYRPGARIRLTKELRDHFGYE</sequence>
<dbReference type="STRING" id="659014.SAMN04487996_10643"/>
<evidence type="ECO:0000313" key="2">
    <source>
        <dbReference type="Proteomes" id="UP000198748"/>
    </source>
</evidence>